<name>A0A508AES1_9GAMM</name>
<evidence type="ECO:0000313" key="1">
    <source>
        <dbReference type="EMBL" id="TQD47004.1"/>
    </source>
</evidence>
<proteinExistence type="predicted"/>
<accession>A0A508AES1</accession>
<dbReference type="RefSeq" id="WP_141517921.1">
    <property type="nucleotide sequence ID" value="NZ_VICE01000058.1"/>
</dbReference>
<protein>
    <recommendedName>
        <fullName evidence="3">Toxin CptA</fullName>
    </recommendedName>
</protein>
<sequence length="148" mass="16162">MPRSRRLSNGFAPCRLEWRPSGWLCGALLAATGLSALSCLRSGLPPRMAWPIAVAALAYGLHQAHREWRRPPLDIVLAEGGVRVDGVPVDAFQVAWRGPLVAAAWRGEGGRARRLAWLPDTLPAADRRELRLALIRIAPARNPRSVAP</sequence>
<dbReference type="EMBL" id="VICE01000058">
    <property type="protein sequence ID" value="TQD47004.1"/>
    <property type="molecule type" value="Genomic_DNA"/>
</dbReference>
<gene>
    <name evidence="1" type="ORF">FKV25_06175</name>
</gene>
<comment type="caution">
    <text evidence="1">The sequence shown here is derived from an EMBL/GenBank/DDBJ whole genome shotgun (WGS) entry which is preliminary data.</text>
</comment>
<dbReference type="OrthoDB" id="6054402at2"/>
<organism evidence="1 2">
    <name type="scientific">Marilutibacter aestuarii</name>
    <dbReference type="NCBI Taxonomy" id="1706195"/>
    <lineage>
        <taxon>Bacteria</taxon>
        <taxon>Pseudomonadati</taxon>
        <taxon>Pseudomonadota</taxon>
        <taxon>Gammaproteobacteria</taxon>
        <taxon>Lysobacterales</taxon>
        <taxon>Lysobacteraceae</taxon>
        <taxon>Marilutibacter</taxon>
    </lineage>
</organism>
<reference evidence="1 2" key="1">
    <citation type="submission" date="2019-06" db="EMBL/GenBank/DDBJ databases">
        <title>Lysobacter alkalisoli sp. nov. isolated from saline soil.</title>
        <authorList>
            <person name="Sun J.-Q."/>
            <person name="Xu L."/>
        </authorList>
    </citation>
    <scope>NUCLEOTIDE SEQUENCE [LARGE SCALE GENOMIC DNA]</scope>
    <source>
        <strain evidence="1 2">JCM 31130</strain>
    </source>
</reference>
<evidence type="ECO:0000313" key="2">
    <source>
        <dbReference type="Proteomes" id="UP000318212"/>
    </source>
</evidence>
<dbReference type="AlphaFoldDB" id="A0A508AES1"/>
<evidence type="ECO:0008006" key="3">
    <source>
        <dbReference type="Google" id="ProtNLM"/>
    </source>
</evidence>
<keyword evidence="2" id="KW-1185">Reference proteome</keyword>
<dbReference type="Proteomes" id="UP000318212">
    <property type="component" value="Unassembled WGS sequence"/>
</dbReference>